<organism evidence="1 2">
    <name type="scientific">Chromobacterium rhizoryzae</name>
    <dbReference type="NCBI Taxonomy" id="1778675"/>
    <lineage>
        <taxon>Bacteria</taxon>
        <taxon>Pseudomonadati</taxon>
        <taxon>Pseudomonadota</taxon>
        <taxon>Betaproteobacteria</taxon>
        <taxon>Neisseriales</taxon>
        <taxon>Chromobacteriaceae</taxon>
        <taxon>Chromobacterium</taxon>
    </lineage>
</organism>
<keyword evidence="2" id="KW-1185">Reference proteome</keyword>
<protein>
    <submittedName>
        <fullName evidence="1">Uncharacterized protein</fullName>
    </submittedName>
</protein>
<gene>
    <name evidence="1" type="ORF">D1345_22825</name>
</gene>
<sequence length="97" mass="10704">MQFDEVRPEHFTTLSRNPFPHILIDRALQQIAGGSADGSQFRKDVLAAAGWSHGGLTPFGKYPADACEAFNRIRKVLEVTQEPDAILAELEKDAPKV</sequence>
<evidence type="ECO:0000313" key="1">
    <source>
        <dbReference type="EMBL" id="AXT48824.1"/>
    </source>
</evidence>
<proteinExistence type="predicted"/>
<dbReference type="KEGG" id="crz:D1345_22825"/>
<dbReference type="AlphaFoldDB" id="A0AAD0RVD1"/>
<dbReference type="Proteomes" id="UP000259465">
    <property type="component" value="Chromosome"/>
</dbReference>
<name>A0AAD0RVD1_9NEIS</name>
<accession>A0AAD0RVD1</accession>
<dbReference type="RefSeq" id="WP_019102311.1">
    <property type="nucleotide sequence ID" value="NZ_CP031968.1"/>
</dbReference>
<dbReference type="GeneID" id="58562466"/>
<dbReference type="EMBL" id="CP031968">
    <property type="protein sequence ID" value="AXT48824.1"/>
    <property type="molecule type" value="Genomic_DNA"/>
</dbReference>
<reference evidence="1 2" key="1">
    <citation type="submission" date="2018-08" db="EMBL/GenBank/DDBJ databases">
        <title>Complete genome sequence of JP2-74.</title>
        <authorList>
            <person name="Wu L."/>
        </authorList>
    </citation>
    <scope>NUCLEOTIDE SEQUENCE [LARGE SCALE GENOMIC DNA]</scope>
    <source>
        <strain evidence="1 2">JP2-74</strain>
    </source>
</reference>
<evidence type="ECO:0000313" key="2">
    <source>
        <dbReference type="Proteomes" id="UP000259465"/>
    </source>
</evidence>